<dbReference type="InterPro" id="IPR006966">
    <property type="entry name" value="Peroxin-3"/>
</dbReference>
<keyword evidence="7" id="KW-1185">Reference proteome</keyword>
<dbReference type="GO" id="GO:0005778">
    <property type="term" value="C:peroxisomal membrane"/>
    <property type="evidence" value="ECO:0007669"/>
    <property type="project" value="InterPro"/>
</dbReference>
<accession>A0AAJ7WJL5</accession>
<keyword evidence="3" id="KW-0962">Peroxisome biogenesis</keyword>
<evidence type="ECO:0000256" key="1">
    <source>
        <dbReference type="ARBA" id="ARBA00011494"/>
    </source>
</evidence>
<evidence type="ECO:0000256" key="5">
    <source>
        <dbReference type="ARBA" id="ARBA00029630"/>
    </source>
</evidence>
<evidence type="ECO:0000313" key="7">
    <source>
        <dbReference type="Proteomes" id="UP001318040"/>
    </source>
</evidence>
<comment type="function">
    <text evidence="4">Involved in peroxisome biosynthesis and integrity. Assembles membrane vesicles before the matrix proteins are translocated. As a docking factor for PEX19, is necessary for the import of peroxisomal membrane proteins in the peroxisomes.</text>
</comment>
<comment type="subunit">
    <text evidence="1">Interacts with PEX19.</text>
</comment>
<dbReference type="GeneID" id="116937173"/>
<reference evidence="8" key="1">
    <citation type="submission" date="2025-08" db="UniProtKB">
        <authorList>
            <consortium name="RefSeq"/>
        </authorList>
    </citation>
    <scope>IDENTIFICATION</scope>
    <source>
        <tissue evidence="8">Sperm</tissue>
    </source>
</reference>
<dbReference type="Proteomes" id="UP001318040">
    <property type="component" value="Unplaced"/>
</dbReference>
<evidence type="ECO:0000256" key="2">
    <source>
        <dbReference type="ARBA" id="ARBA00014294"/>
    </source>
</evidence>
<sequence>MLTALGGFFKRHRRKLIFTGAVIGGVLVLARVARRKLLELQEREADAYITHARRVHHFESNQRTCNMTVLSMLPTLRDNITKQLDCESLTAALRARPANKLEIWEDLKILSFARSVVAVYGACMLVVMLRVQLNVVGGYIYLDNAISSTQGPEAIRVPMEVQQRYLSSIQYLLGDGLSELTTEVKHAVQSVVGSVSLRQSVTLRELDGMISCVRTLVEGDGRQELSGFGKFMLAPEDDVLDGQVCGSREEELTAQKMLSETRDMMDSMDFWTVLRACLDRGFLRLIDGAAESFRQDQITGSGGRNMMGISAEWLPLAKVIPILDGQSHVVCSDAPNHFVQELLTMETVRNFAANVYEAFSTPEQLGK</sequence>
<name>A0AAJ7WJL5_PETMA</name>
<evidence type="ECO:0000256" key="4">
    <source>
        <dbReference type="ARBA" id="ARBA00025338"/>
    </source>
</evidence>
<dbReference type="Pfam" id="PF04882">
    <property type="entry name" value="Peroxin-3"/>
    <property type="match status" value="2"/>
</dbReference>
<proteinExistence type="predicted"/>
<protein>
    <recommendedName>
        <fullName evidence="2">Peroxisomal biogenesis factor 3</fullName>
    </recommendedName>
    <alternativeName>
        <fullName evidence="5">Peroxisomal assembly protein PEX3</fullName>
    </alternativeName>
</protein>
<evidence type="ECO:0000256" key="6">
    <source>
        <dbReference type="SAM" id="Phobius"/>
    </source>
</evidence>
<dbReference type="GO" id="GO:0045046">
    <property type="term" value="P:protein import into peroxisome membrane"/>
    <property type="evidence" value="ECO:0007669"/>
    <property type="project" value="TreeGrafter"/>
</dbReference>
<dbReference type="RefSeq" id="XP_032800151.1">
    <property type="nucleotide sequence ID" value="XM_032944260.1"/>
</dbReference>
<organism evidence="7 8">
    <name type="scientific">Petromyzon marinus</name>
    <name type="common">Sea lamprey</name>
    <dbReference type="NCBI Taxonomy" id="7757"/>
    <lineage>
        <taxon>Eukaryota</taxon>
        <taxon>Metazoa</taxon>
        <taxon>Chordata</taxon>
        <taxon>Craniata</taxon>
        <taxon>Vertebrata</taxon>
        <taxon>Cyclostomata</taxon>
        <taxon>Hyperoartia</taxon>
        <taxon>Petromyzontiformes</taxon>
        <taxon>Petromyzontidae</taxon>
        <taxon>Petromyzon</taxon>
    </lineage>
</organism>
<evidence type="ECO:0000256" key="3">
    <source>
        <dbReference type="ARBA" id="ARBA00022593"/>
    </source>
</evidence>
<dbReference type="PANTHER" id="PTHR28080">
    <property type="entry name" value="PEROXISOMAL BIOGENESIS FACTOR 3"/>
    <property type="match status" value="1"/>
</dbReference>
<keyword evidence="6" id="KW-0812">Transmembrane</keyword>
<dbReference type="KEGG" id="pmrn:116937173"/>
<gene>
    <name evidence="8" type="primary">PEX3</name>
</gene>
<dbReference type="CTD" id="8504"/>
<keyword evidence="6" id="KW-1133">Transmembrane helix</keyword>
<dbReference type="GO" id="GO:0030674">
    <property type="term" value="F:protein-macromolecule adaptor activity"/>
    <property type="evidence" value="ECO:0007669"/>
    <property type="project" value="TreeGrafter"/>
</dbReference>
<feature type="transmembrane region" description="Helical" evidence="6">
    <location>
        <begin position="16"/>
        <end position="33"/>
    </location>
</feature>
<keyword evidence="6" id="KW-0472">Membrane</keyword>
<dbReference type="PANTHER" id="PTHR28080:SF1">
    <property type="entry name" value="PEROXISOMAL BIOGENESIS FACTOR 3"/>
    <property type="match status" value="1"/>
</dbReference>
<dbReference type="AlphaFoldDB" id="A0AAJ7WJL5"/>
<evidence type="ECO:0000313" key="8">
    <source>
        <dbReference type="RefSeq" id="XP_032800151.1"/>
    </source>
</evidence>